<accession>A0A1E7FQX2</accession>
<dbReference type="InParanoid" id="A0A1E7FQX2"/>
<sequence>MVFRIDDIFNQPCTLWKDEPFFYDSKYFDTGIVHDQYGRPWKLKVVFRQQQKNLIQRILTFGVINPNDGRVVKNNNEEGVAFIVQFVGSSSEKNGVGVKSISMSVPRKNDSFWYDRGYTDIPSSGSLSLYPFFFGETDNYLDCLYLPKDVVQLSRSDDGKGSLIDVEFQFEFEDPRWVRFRNTVFVSRSHLTGILDELSLVFVLITTSFLLEQLCHTLSVLSMRG</sequence>
<dbReference type="EMBL" id="KV784355">
    <property type="protein sequence ID" value="OEU20203.1"/>
    <property type="molecule type" value="Genomic_DNA"/>
</dbReference>
<gene>
    <name evidence="1" type="ORF">FRACYDRAFT_236273</name>
</gene>
<evidence type="ECO:0000313" key="2">
    <source>
        <dbReference type="Proteomes" id="UP000095751"/>
    </source>
</evidence>
<protein>
    <submittedName>
        <fullName evidence="1">Uncharacterized protein</fullName>
    </submittedName>
</protein>
<reference evidence="1 2" key="1">
    <citation type="submission" date="2016-09" db="EMBL/GenBank/DDBJ databases">
        <title>Extensive genetic diversity and differential bi-allelic expression allows diatom success in the polar Southern Ocean.</title>
        <authorList>
            <consortium name="DOE Joint Genome Institute"/>
            <person name="Mock T."/>
            <person name="Otillar R.P."/>
            <person name="Strauss J."/>
            <person name="Dupont C."/>
            <person name="Frickenhaus S."/>
            <person name="Maumus F."/>
            <person name="Mcmullan M."/>
            <person name="Sanges R."/>
            <person name="Schmutz J."/>
            <person name="Toseland A."/>
            <person name="Valas R."/>
            <person name="Veluchamy A."/>
            <person name="Ward B.J."/>
            <person name="Allen A."/>
            <person name="Barry K."/>
            <person name="Falciatore A."/>
            <person name="Ferrante M."/>
            <person name="Fortunato A.E."/>
            <person name="Gloeckner G."/>
            <person name="Gruber A."/>
            <person name="Hipkin R."/>
            <person name="Janech M."/>
            <person name="Kroth P."/>
            <person name="Leese F."/>
            <person name="Lindquist E."/>
            <person name="Lyon B.R."/>
            <person name="Martin J."/>
            <person name="Mayer C."/>
            <person name="Parker M."/>
            <person name="Quesneville H."/>
            <person name="Raymond J."/>
            <person name="Uhlig C."/>
            <person name="Valentin K.U."/>
            <person name="Worden A.Z."/>
            <person name="Armbrust E.V."/>
            <person name="Bowler C."/>
            <person name="Green B."/>
            <person name="Moulton V."/>
            <person name="Van Oosterhout C."/>
            <person name="Grigoriev I."/>
        </authorList>
    </citation>
    <scope>NUCLEOTIDE SEQUENCE [LARGE SCALE GENOMIC DNA]</scope>
    <source>
        <strain evidence="1 2">CCMP1102</strain>
    </source>
</reference>
<name>A0A1E7FQX2_9STRA</name>
<dbReference type="KEGG" id="fcy:FRACYDRAFT_236273"/>
<proteinExistence type="predicted"/>
<dbReference type="Proteomes" id="UP000095751">
    <property type="component" value="Unassembled WGS sequence"/>
</dbReference>
<organism evidence="1 2">
    <name type="scientific">Fragilariopsis cylindrus CCMP1102</name>
    <dbReference type="NCBI Taxonomy" id="635003"/>
    <lineage>
        <taxon>Eukaryota</taxon>
        <taxon>Sar</taxon>
        <taxon>Stramenopiles</taxon>
        <taxon>Ochrophyta</taxon>
        <taxon>Bacillariophyta</taxon>
        <taxon>Bacillariophyceae</taxon>
        <taxon>Bacillariophycidae</taxon>
        <taxon>Bacillariales</taxon>
        <taxon>Bacillariaceae</taxon>
        <taxon>Fragilariopsis</taxon>
    </lineage>
</organism>
<evidence type="ECO:0000313" key="1">
    <source>
        <dbReference type="EMBL" id="OEU20203.1"/>
    </source>
</evidence>
<dbReference type="AlphaFoldDB" id="A0A1E7FQX2"/>
<keyword evidence="2" id="KW-1185">Reference proteome</keyword>